<keyword evidence="2" id="KW-1185">Reference proteome</keyword>
<proteinExistence type="predicted"/>
<reference evidence="1 2" key="1">
    <citation type="submission" date="2020-04" db="EMBL/GenBank/DDBJ databases">
        <authorList>
            <person name="De Canck E."/>
        </authorList>
    </citation>
    <scope>NUCLEOTIDE SEQUENCE [LARGE SCALE GENOMIC DNA]</scope>
    <source>
        <strain evidence="1 2">LMG 28614</strain>
    </source>
</reference>
<dbReference type="EMBL" id="CADIKK010000057">
    <property type="protein sequence ID" value="CAB3808380.1"/>
    <property type="molecule type" value="Genomic_DNA"/>
</dbReference>
<evidence type="ECO:0000313" key="1">
    <source>
        <dbReference type="EMBL" id="CAB3808380.1"/>
    </source>
</evidence>
<gene>
    <name evidence="1" type="ORF">LMG28614_06786</name>
</gene>
<protein>
    <submittedName>
        <fullName evidence="1">Uncharacterized protein</fullName>
    </submittedName>
</protein>
<evidence type="ECO:0000313" key="2">
    <source>
        <dbReference type="Proteomes" id="UP000494365"/>
    </source>
</evidence>
<name>A0A6S7BPA5_9BURK</name>
<organism evidence="1 2">
    <name type="scientific">Paraburkholderia ultramafica</name>
    <dbReference type="NCBI Taxonomy" id="1544867"/>
    <lineage>
        <taxon>Bacteria</taxon>
        <taxon>Pseudomonadati</taxon>
        <taxon>Pseudomonadota</taxon>
        <taxon>Betaproteobacteria</taxon>
        <taxon>Burkholderiales</taxon>
        <taxon>Burkholderiaceae</taxon>
        <taxon>Paraburkholderia</taxon>
    </lineage>
</organism>
<accession>A0A6S7BPA5</accession>
<sequence length="81" mass="9118">MPNVSSLVREGGVLVMFLRHGPIPAGRRMFDVTPEETIQLATIHGLQLIHRLRTSSIQLANRNIGVTWTRLAFEKRAEKIA</sequence>
<dbReference type="AlphaFoldDB" id="A0A6S7BPA5"/>
<dbReference type="Proteomes" id="UP000494365">
    <property type="component" value="Unassembled WGS sequence"/>
</dbReference>